<dbReference type="InterPro" id="IPR004130">
    <property type="entry name" value="Gpn"/>
</dbReference>
<dbReference type="GO" id="GO:0005525">
    <property type="term" value="F:GTP binding"/>
    <property type="evidence" value="ECO:0007669"/>
    <property type="project" value="UniProtKB-KW"/>
</dbReference>
<organism evidence="6 7">
    <name type="scientific">Brachionus plicatilis</name>
    <name type="common">Marine rotifer</name>
    <name type="synonym">Brachionus muelleri</name>
    <dbReference type="NCBI Taxonomy" id="10195"/>
    <lineage>
        <taxon>Eukaryota</taxon>
        <taxon>Metazoa</taxon>
        <taxon>Spiralia</taxon>
        <taxon>Gnathifera</taxon>
        <taxon>Rotifera</taxon>
        <taxon>Eurotatoria</taxon>
        <taxon>Monogononta</taxon>
        <taxon>Pseudotrocha</taxon>
        <taxon>Ploima</taxon>
        <taxon>Brachionidae</taxon>
        <taxon>Brachionus</taxon>
    </lineage>
</organism>
<dbReference type="GO" id="GO:0003924">
    <property type="term" value="F:GTPase activity"/>
    <property type="evidence" value="ECO:0007669"/>
    <property type="project" value="TreeGrafter"/>
</dbReference>
<comment type="subunit">
    <text evidence="5">Binds to RNA polymerase II (RNAPII).</text>
</comment>
<evidence type="ECO:0000256" key="5">
    <source>
        <dbReference type="RuleBase" id="RU365059"/>
    </source>
</evidence>
<evidence type="ECO:0000256" key="1">
    <source>
        <dbReference type="ARBA" id="ARBA00005290"/>
    </source>
</evidence>
<dbReference type="Proteomes" id="UP000276133">
    <property type="component" value="Unassembled WGS sequence"/>
</dbReference>
<gene>
    <name evidence="6" type="ORF">BpHYR1_016921</name>
</gene>
<keyword evidence="4 5" id="KW-0342">GTP-binding</keyword>
<proteinExistence type="inferred from homology"/>
<dbReference type="AlphaFoldDB" id="A0A3M7SS34"/>
<keyword evidence="3 5" id="KW-0378">Hydrolase</keyword>
<dbReference type="SUPFAM" id="SSF52540">
    <property type="entry name" value="P-loop containing nucleoside triphosphate hydrolases"/>
    <property type="match status" value="1"/>
</dbReference>
<protein>
    <recommendedName>
        <fullName evidence="5">GPN-loop GTPase 2</fullName>
    </recommendedName>
</protein>
<evidence type="ECO:0000313" key="7">
    <source>
        <dbReference type="Proteomes" id="UP000276133"/>
    </source>
</evidence>
<dbReference type="PANTHER" id="PTHR21231">
    <property type="entry name" value="XPA-BINDING PROTEIN 1-RELATED"/>
    <property type="match status" value="1"/>
</dbReference>
<reference evidence="6 7" key="1">
    <citation type="journal article" date="2018" name="Sci. Rep.">
        <title>Genomic signatures of local adaptation to the degree of environmental predictability in rotifers.</title>
        <authorList>
            <person name="Franch-Gras L."/>
            <person name="Hahn C."/>
            <person name="Garcia-Roger E.M."/>
            <person name="Carmona M.J."/>
            <person name="Serra M."/>
            <person name="Gomez A."/>
        </authorList>
    </citation>
    <scope>NUCLEOTIDE SEQUENCE [LARGE SCALE GENOMIC DNA]</scope>
    <source>
        <strain evidence="6">HYR1</strain>
    </source>
</reference>
<dbReference type="InterPro" id="IPR027417">
    <property type="entry name" value="P-loop_NTPase"/>
</dbReference>
<dbReference type="STRING" id="10195.A0A3M7SS34"/>
<feature type="non-terminal residue" evidence="6">
    <location>
        <position position="1"/>
    </location>
</feature>
<evidence type="ECO:0000256" key="2">
    <source>
        <dbReference type="ARBA" id="ARBA00022741"/>
    </source>
</evidence>
<comment type="similarity">
    <text evidence="1 5">Belongs to the GPN-loop GTPase family.</text>
</comment>
<name>A0A3M7SS34_BRAPC</name>
<evidence type="ECO:0000256" key="3">
    <source>
        <dbReference type="ARBA" id="ARBA00022801"/>
    </source>
</evidence>
<evidence type="ECO:0000313" key="6">
    <source>
        <dbReference type="EMBL" id="RNA38505.1"/>
    </source>
</evidence>
<accession>A0A3M7SS34</accession>
<dbReference type="EMBL" id="REGN01000860">
    <property type="protein sequence ID" value="RNA38505.1"/>
    <property type="molecule type" value="Genomic_DNA"/>
</dbReference>
<keyword evidence="2 5" id="KW-0547">Nucleotide-binding</keyword>
<sequence length="165" mass="18901">IIQRLLGLDYRLCCVNLIDSYYLSDSSKFISILLLSLSTMLQIELPHVNIFSKMDLIKQYGKLAFSLDFYTDVLDLNYMIDTLGDDKILSKFKNLNKKICDVVQDYSLLSFVPLNIQKPSSIIKSVQIIDRANGYLYGHLDDHEMMESIGGMIDGEDEDLIDENE</sequence>
<dbReference type="PANTHER" id="PTHR21231:SF3">
    <property type="entry name" value="GPN-LOOP GTPASE 2"/>
    <property type="match status" value="1"/>
</dbReference>
<dbReference type="GO" id="GO:0005737">
    <property type="term" value="C:cytoplasm"/>
    <property type="evidence" value="ECO:0007669"/>
    <property type="project" value="TreeGrafter"/>
</dbReference>
<comment type="function">
    <text evidence="5">Small GTPase required for proper localization of RNA polymerase II and III (RNAPII and RNAPIII). May act at an RNAP assembly step prior to nuclear import.</text>
</comment>
<dbReference type="OrthoDB" id="5839at2759"/>
<comment type="caution">
    <text evidence="6">The sequence shown here is derived from an EMBL/GenBank/DDBJ whole genome shotgun (WGS) entry which is preliminary data.</text>
</comment>
<evidence type="ECO:0000256" key="4">
    <source>
        <dbReference type="ARBA" id="ARBA00023134"/>
    </source>
</evidence>
<dbReference type="Pfam" id="PF03029">
    <property type="entry name" value="ATP_bind_1"/>
    <property type="match status" value="1"/>
</dbReference>
<dbReference type="Gene3D" id="3.40.50.300">
    <property type="entry name" value="P-loop containing nucleotide triphosphate hydrolases"/>
    <property type="match status" value="1"/>
</dbReference>
<keyword evidence="7" id="KW-1185">Reference proteome</keyword>